<dbReference type="EMBL" id="CP013264">
    <property type="protein sequence ID" value="ALR20552.1"/>
    <property type="molecule type" value="Genomic_DNA"/>
</dbReference>
<dbReference type="AlphaFoldDB" id="A0A0S3EYM7"/>
<dbReference type="OrthoDB" id="3806873at2"/>
<dbReference type="SMART" id="SM00587">
    <property type="entry name" value="CHK"/>
    <property type="match status" value="1"/>
</dbReference>
<dbReference type="InterPro" id="IPR011009">
    <property type="entry name" value="Kinase-like_dom_sf"/>
</dbReference>
<dbReference type="RefSeq" id="WP_062064279.1">
    <property type="nucleotide sequence ID" value="NZ_CP013264.1"/>
</dbReference>
<dbReference type="InterPro" id="IPR015897">
    <property type="entry name" value="CHK_kinase-like"/>
</dbReference>
<accession>A0A0S3EYM7</accession>
<dbReference type="PANTHER" id="PTHR11012">
    <property type="entry name" value="PROTEIN KINASE-LIKE DOMAIN-CONTAINING"/>
    <property type="match status" value="1"/>
</dbReference>
<reference evidence="2 3" key="1">
    <citation type="submission" date="2015-11" db="EMBL/GenBank/DDBJ databases">
        <title>A Two-component Flavoprotein Monooxygenase System MeaXY Responsible for para-Hydroxylation of 2-Methyl-6-ethylaniline and 2,6-Diethylaniline in Sphingobium baderi DE-13.</title>
        <authorList>
            <person name="Cheng M."/>
            <person name="Meng Q."/>
            <person name="Yang Y."/>
            <person name="Chu C."/>
            <person name="Yan X."/>
            <person name="He J."/>
            <person name="Li S."/>
        </authorList>
    </citation>
    <scope>NUCLEOTIDE SEQUENCE [LARGE SCALE GENOMIC DNA]</scope>
    <source>
        <strain evidence="2 3">DE-13</strain>
    </source>
</reference>
<proteinExistence type="predicted"/>
<sequence>MASFEKSRGEPRRTERLPLSFDAITPAWLTELLRHQYPGTVISDMHLLSEIKGHTSKARYAIDRNQAALDAGLPDQICLKANLTGDPLSSNACVNEARFYGLFSGTLDLPAPRCFLADWDDDAEGQQGLVILEDLVPLGGEFGTSGQSLTHDAMASALTEMARLHGMTWALPDLDRQRWLLTGTTPATAGDDYWTLMRDYVARHNEKPEHLAVLPAWASADPQRLHKAYRQLCEREAGDHSPLCLVHGDAHIGNSYLRPDGARMWFDWQIVRKARPWRDVAYFMVGSLGIDQRRASERALIRHYCDEMSGHGVRLDFDTAWDDYRRWILWGLIAWHLNINPNEDTVASLDRFGTAAKDLDTGSFYGF</sequence>
<evidence type="ECO:0000313" key="3">
    <source>
        <dbReference type="Proteomes" id="UP000056968"/>
    </source>
</evidence>
<evidence type="ECO:0000313" key="2">
    <source>
        <dbReference type="EMBL" id="ALR20552.1"/>
    </source>
</evidence>
<keyword evidence="3" id="KW-1185">Reference proteome</keyword>
<dbReference type="KEGG" id="sbd:ATN00_09785"/>
<dbReference type="STRING" id="1332080.ATN00_09785"/>
<feature type="domain" description="CHK kinase-like" evidence="1">
    <location>
        <begin position="130"/>
        <end position="314"/>
    </location>
</feature>
<dbReference type="Proteomes" id="UP000056968">
    <property type="component" value="Chromosome"/>
</dbReference>
<gene>
    <name evidence="2" type="ORF">ATN00_09785</name>
</gene>
<dbReference type="InterPro" id="IPR004119">
    <property type="entry name" value="EcKL"/>
</dbReference>
<dbReference type="PANTHER" id="PTHR11012:SF30">
    <property type="entry name" value="PROTEIN KINASE-LIKE DOMAIN-CONTAINING"/>
    <property type="match status" value="1"/>
</dbReference>
<dbReference type="Gene3D" id="3.90.1200.10">
    <property type="match status" value="1"/>
</dbReference>
<name>A0A0S3EYM7_9SPHN</name>
<organism evidence="2 3">
    <name type="scientific">Sphingobium baderi</name>
    <dbReference type="NCBI Taxonomy" id="1332080"/>
    <lineage>
        <taxon>Bacteria</taxon>
        <taxon>Pseudomonadati</taxon>
        <taxon>Pseudomonadota</taxon>
        <taxon>Alphaproteobacteria</taxon>
        <taxon>Sphingomonadales</taxon>
        <taxon>Sphingomonadaceae</taxon>
        <taxon>Sphingobium</taxon>
    </lineage>
</organism>
<dbReference type="SUPFAM" id="SSF56112">
    <property type="entry name" value="Protein kinase-like (PK-like)"/>
    <property type="match status" value="1"/>
</dbReference>
<protein>
    <recommendedName>
        <fullName evidence="1">CHK kinase-like domain-containing protein</fullName>
    </recommendedName>
</protein>
<evidence type="ECO:0000259" key="1">
    <source>
        <dbReference type="SMART" id="SM00587"/>
    </source>
</evidence>
<dbReference type="Pfam" id="PF02958">
    <property type="entry name" value="EcKL"/>
    <property type="match status" value="1"/>
</dbReference>